<dbReference type="Gene3D" id="1.10.1740.10">
    <property type="match status" value="1"/>
</dbReference>
<dbReference type="STRING" id="83683.B1745_01555"/>
<dbReference type="InterPro" id="IPR007627">
    <property type="entry name" value="RNA_pol_sigma70_r2"/>
</dbReference>
<comment type="similarity">
    <text evidence="1">Belongs to the sigma-70 factor family. ECF subfamily.</text>
</comment>
<keyword evidence="7" id="KW-1185">Reference proteome</keyword>
<evidence type="ECO:0000256" key="4">
    <source>
        <dbReference type="ARBA" id="ARBA00023163"/>
    </source>
</evidence>
<dbReference type="InterPro" id="IPR013324">
    <property type="entry name" value="RNA_pol_sigma_r3/r4-like"/>
</dbReference>
<evidence type="ECO:0000313" key="6">
    <source>
        <dbReference type="EMBL" id="EFG55539.1"/>
    </source>
</evidence>
<dbReference type="eggNOG" id="COG1595">
    <property type="taxonomic scope" value="Bacteria"/>
</dbReference>
<sequence>MIHAKKEAKLISAARQDDEKALLQLFEKYRPLVVKSRRKFYFRDFDDDDWEQEALIVCLDAVDSYNPNRGKFGTFYKKRLYNRAVDLLRYRTTSRRIGNEIMLSLEALIECDSNKIIEPIEQPIATVANMENLADFFRNLSDPELVAMKVFLGHYTIEEAAEKYNMSIEKIKRAGQRAYQKLLKAVFDQVK</sequence>
<dbReference type="GO" id="GO:0016987">
    <property type="term" value="F:sigma factor activity"/>
    <property type="evidence" value="ECO:0007669"/>
    <property type="project" value="UniProtKB-KW"/>
</dbReference>
<dbReference type="PANTHER" id="PTHR43133:SF51">
    <property type="entry name" value="RNA POLYMERASE SIGMA FACTOR"/>
    <property type="match status" value="1"/>
</dbReference>
<dbReference type="AlphaFoldDB" id="D4YT69"/>
<dbReference type="RefSeq" id="WP_006351883.1">
    <property type="nucleotide sequence ID" value="NZ_ADNY01000029.1"/>
</dbReference>
<accession>D4YT69</accession>
<dbReference type="InterPro" id="IPR039425">
    <property type="entry name" value="RNA_pol_sigma-70-like"/>
</dbReference>
<dbReference type="GO" id="GO:0006352">
    <property type="term" value="P:DNA-templated transcription initiation"/>
    <property type="evidence" value="ECO:0007669"/>
    <property type="project" value="InterPro"/>
</dbReference>
<dbReference type="OrthoDB" id="1767844at2"/>
<evidence type="ECO:0000256" key="2">
    <source>
        <dbReference type="ARBA" id="ARBA00023015"/>
    </source>
</evidence>
<evidence type="ECO:0000313" key="7">
    <source>
        <dbReference type="Proteomes" id="UP000004069"/>
    </source>
</evidence>
<dbReference type="Pfam" id="PF04542">
    <property type="entry name" value="Sigma70_r2"/>
    <property type="match status" value="1"/>
</dbReference>
<proteinExistence type="inferred from homology"/>
<dbReference type="NCBIfam" id="TIGR02937">
    <property type="entry name" value="sigma70-ECF"/>
    <property type="match status" value="1"/>
</dbReference>
<evidence type="ECO:0000256" key="3">
    <source>
        <dbReference type="ARBA" id="ARBA00023082"/>
    </source>
</evidence>
<reference evidence="6 7" key="1">
    <citation type="submission" date="2010-04" db="EMBL/GenBank/DDBJ databases">
        <authorList>
            <person name="Muzny D."/>
            <person name="Qin X."/>
            <person name="Deng J."/>
            <person name="Jiang H."/>
            <person name="Liu Y."/>
            <person name="Qu J."/>
            <person name="Song X.-Z."/>
            <person name="Zhang L."/>
            <person name="Thornton R."/>
            <person name="Coyle M."/>
            <person name="Francisco L."/>
            <person name="Jackson L."/>
            <person name="Javaid M."/>
            <person name="Korchina V."/>
            <person name="Kovar C."/>
            <person name="Mata R."/>
            <person name="Mathew T."/>
            <person name="Ngo R."/>
            <person name="Nguyen L."/>
            <person name="Nguyen N."/>
            <person name="Okwuonu G."/>
            <person name="Ongeri F."/>
            <person name="Pham C."/>
            <person name="Simmons D."/>
            <person name="Wilczek-Boney K."/>
            <person name="Hale W."/>
            <person name="Jakkamsetti A."/>
            <person name="Pham P."/>
            <person name="Ruth R."/>
            <person name="San Lucas F."/>
            <person name="Warren J."/>
            <person name="Zhang J."/>
            <person name="Zhao Z."/>
            <person name="Zhou C."/>
            <person name="Zhu D."/>
            <person name="Lee S."/>
            <person name="Bess C."/>
            <person name="Blankenburg K."/>
            <person name="Forbes L."/>
            <person name="Fu Q."/>
            <person name="Gubbala S."/>
            <person name="Hirani K."/>
            <person name="Jayaseelan J.C."/>
            <person name="Lara F."/>
            <person name="Munidasa M."/>
            <person name="Palculict T."/>
            <person name="Patil S."/>
            <person name="Pu L.-L."/>
            <person name="Saada N."/>
            <person name="Tang L."/>
            <person name="Weissenberger G."/>
            <person name="Zhu Y."/>
            <person name="Hemphill L."/>
            <person name="Shang Y."/>
            <person name="Youmans B."/>
            <person name="Ayvaz T."/>
            <person name="Ross M."/>
            <person name="Santibanez J."/>
            <person name="Aqrawi P."/>
            <person name="Gross S."/>
            <person name="Joshi V."/>
            <person name="Fowler G."/>
            <person name="Nazareth L."/>
            <person name="Reid J."/>
            <person name="Worley K."/>
            <person name="Petrosino J."/>
            <person name="Highlander S."/>
            <person name="Gibbs R."/>
        </authorList>
    </citation>
    <scope>NUCLEOTIDE SEQUENCE [LARGE SCALE GENOMIC DNA]</scope>
    <source>
        <strain evidence="6 7">DSM 11664</strain>
    </source>
</reference>
<dbReference type="PATRIC" id="fig|585524.9.peg.114"/>
<dbReference type="InterPro" id="IPR014284">
    <property type="entry name" value="RNA_pol_sigma-70_dom"/>
</dbReference>
<protein>
    <submittedName>
        <fullName evidence="6">Sigma-70 region 2</fullName>
    </submittedName>
</protein>
<dbReference type="Proteomes" id="UP000004069">
    <property type="component" value="Unassembled WGS sequence"/>
</dbReference>
<organism evidence="6 7">
    <name type="scientific">Lactobacillus amylolyticus DSM 11664</name>
    <dbReference type="NCBI Taxonomy" id="585524"/>
    <lineage>
        <taxon>Bacteria</taxon>
        <taxon>Bacillati</taxon>
        <taxon>Bacillota</taxon>
        <taxon>Bacilli</taxon>
        <taxon>Lactobacillales</taxon>
        <taxon>Lactobacillaceae</taxon>
        <taxon>Lactobacillus</taxon>
    </lineage>
</organism>
<dbReference type="SUPFAM" id="SSF88659">
    <property type="entry name" value="Sigma3 and sigma4 domains of RNA polymerase sigma factors"/>
    <property type="match status" value="1"/>
</dbReference>
<dbReference type="EMBL" id="ADNY01000029">
    <property type="protein sequence ID" value="EFG55539.1"/>
    <property type="molecule type" value="Genomic_DNA"/>
</dbReference>
<dbReference type="InterPro" id="IPR013325">
    <property type="entry name" value="RNA_pol_sigma_r2"/>
</dbReference>
<evidence type="ECO:0000256" key="1">
    <source>
        <dbReference type="ARBA" id="ARBA00010641"/>
    </source>
</evidence>
<comment type="caution">
    <text evidence="6">The sequence shown here is derived from an EMBL/GenBank/DDBJ whole genome shotgun (WGS) entry which is preliminary data.</text>
</comment>
<keyword evidence="4" id="KW-0804">Transcription</keyword>
<keyword evidence="2" id="KW-0805">Transcription regulation</keyword>
<name>D4YT69_9LACO</name>
<dbReference type="PANTHER" id="PTHR43133">
    <property type="entry name" value="RNA POLYMERASE ECF-TYPE SIGMA FACTO"/>
    <property type="match status" value="1"/>
</dbReference>
<feature type="domain" description="RNA polymerase sigma-70 region 2" evidence="5">
    <location>
        <begin position="25"/>
        <end position="91"/>
    </location>
</feature>
<gene>
    <name evidence="6" type="ORF">HMPREF0493_0730</name>
</gene>
<keyword evidence="3" id="KW-0731">Sigma factor</keyword>
<evidence type="ECO:0000259" key="5">
    <source>
        <dbReference type="Pfam" id="PF04542"/>
    </source>
</evidence>
<dbReference type="SUPFAM" id="SSF88946">
    <property type="entry name" value="Sigma2 domain of RNA polymerase sigma factors"/>
    <property type="match status" value="1"/>
</dbReference>